<dbReference type="AlphaFoldDB" id="A0AAE3HX50"/>
<proteinExistence type="predicted"/>
<dbReference type="RefSeq" id="WP_139016547.1">
    <property type="nucleotide sequence ID" value="NZ_LKAJ02000001.1"/>
</dbReference>
<comment type="caution">
    <text evidence="2">The sequence shown here is derived from an EMBL/GenBank/DDBJ whole genome shotgun (WGS) entry which is preliminary data.</text>
</comment>
<name>A0AAE3HX50_9GAMM</name>
<protein>
    <submittedName>
        <fullName evidence="2">Uncharacterized protein</fullName>
    </submittedName>
</protein>
<keyword evidence="1" id="KW-0812">Transmembrane</keyword>
<gene>
    <name evidence="2" type="ORF">HT99x_010655</name>
</gene>
<reference evidence="2" key="2">
    <citation type="submission" date="2021-06" db="EMBL/GenBank/DDBJ databases">
        <title>Genomic Description and Analysis of Intracellular Bacteria, Candidatus Berkiella cookevillensis and Candidatus Berkiella aquae.</title>
        <authorList>
            <person name="Kidane D.T."/>
            <person name="Mehari Y.T."/>
            <person name="Rice F.C."/>
            <person name="Arivett B.A."/>
            <person name="Farone A.L."/>
            <person name="Berk S.G."/>
            <person name="Farone M.B."/>
        </authorList>
    </citation>
    <scope>NUCLEOTIDE SEQUENCE</scope>
    <source>
        <strain evidence="2">HT99</strain>
    </source>
</reference>
<feature type="transmembrane region" description="Helical" evidence="1">
    <location>
        <begin position="63"/>
        <end position="82"/>
    </location>
</feature>
<evidence type="ECO:0000313" key="2">
    <source>
        <dbReference type="EMBL" id="MCS5711893.1"/>
    </source>
</evidence>
<keyword evidence="3" id="KW-1185">Reference proteome</keyword>
<evidence type="ECO:0000313" key="3">
    <source>
        <dbReference type="Proteomes" id="UP000051497"/>
    </source>
</evidence>
<reference evidence="2" key="1">
    <citation type="journal article" date="2016" name="Genome Announc.">
        <title>Draft Genome Sequences of Two Novel Amoeba-Resistant Intranuclear Bacteria, 'Candidatus Berkiella cookevillensis' and 'Candidatus Berkiella aquae'.</title>
        <authorList>
            <person name="Mehari Y.T."/>
            <person name="Arivett B.A."/>
            <person name="Farone A.L."/>
            <person name="Gunderson J.H."/>
            <person name="Farone M.B."/>
        </authorList>
    </citation>
    <scope>NUCLEOTIDE SEQUENCE</scope>
    <source>
        <strain evidence="2">HT99</strain>
    </source>
</reference>
<feature type="transmembrane region" description="Helical" evidence="1">
    <location>
        <begin position="38"/>
        <end position="57"/>
    </location>
</feature>
<dbReference type="EMBL" id="LKAJ02000001">
    <property type="protein sequence ID" value="MCS5711893.1"/>
    <property type="molecule type" value="Genomic_DNA"/>
</dbReference>
<dbReference type="Proteomes" id="UP000051497">
    <property type="component" value="Unassembled WGS sequence"/>
</dbReference>
<organism evidence="2 3">
    <name type="scientific">Candidatus Berkiella aquae</name>
    <dbReference type="NCBI Taxonomy" id="295108"/>
    <lineage>
        <taxon>Bacteria</taxon>
        <taxon>Pseudomonadati</taxon>
        <taxon>Pseudomonadota</taxon>
        <taxon>Gammaproteobacteria</taxon>
        <taxon>Candidatus Berkiellales</taxon>
        <taxon>Candidatus Berkiellaceae</taxon>
        <taxon>Candidatus Berkiella</taxon>
    </lineage>
</organism>
<accession>A0AAE3HX50</accession>
<sequence>MFSCDKHACIAYAKKINEIINYSDSQIKSTNKIIKKSYITGMLSGLFLIVAGCQFYPDDFSLGLTFISFGVLFFGMPVYSLIAKGYRLDQKTAD</sequence>
<keyword evidence="1" id="KW-0472">Membrane</keyword>
<evidence type="ECO:0000256" key="1">
    <source>
        <dbReference type="SAM" id="Phobius"/>
    </source>
</evidence>
<keyword evidence="1" id="KW-1133">Transmembrane helix</keyword>